<evidence type="ECO:0000313" key="3">
    <source>
        <dbReference type="EMBL" id="AFP07204.1"/>
    </source>
</evidence>
<dbReference type="AlphaFoldDB" id="V9L784"/>
<proteinExistence type="evidence at transcript level"/>
<accession>V9L784</accession>
<dbReference type="GO" id="GO:0009968">
    <property type="term" value="P:negative regulation of signal transduction"/>
    <property type="evidence" value="ECO:0007669"/>
    <property type="project" value="UniProtKB-KW"/>
</dbReference>
<organism evidence="3">
    <name type="scientific">Callorhinchus milii</name>
    <name type="common">Ghost shark</name>
    <dbReference type="NCBI Taxonomy" id="7868"/>
    <lineage>
        <taxon>Eukaryota</taxon>
        <taxon>Metazoa</taxon>
        <taxon>Chordata</taxon>
        <taxon>Craniata</taxon>
        <taxon>Vertebrata</taxon>
        <taxon>Chondrichthyes</taxon>
        <taxon>Holocephali</taxon>
        <taxon>Chimaeriformes</taxon>
        <taxon>Callorhinchidae</taxon>
        <taxon>Callorhinchus</taxon>
    </lineage>
</organism>
<sequence>GRRERGECVGGKVLQELNVQVAVFRDLVISIGNFSYDSLSVRRAIRSVRCLCKDLVRKSHCATSPLYSLEDEDLQPSICRLHILFYGCLEMFITEMLKSTFLMESFQLRKSEQIMCPVPGLPYDREEENSQVPFLEDVTCSSSSQELNMSSSHLDTTSEIESTESDIQEMRYLLRKLRDSMPQHLRIQDEDDILTIYPKIRKKRKCALCCVKK</sequence>
<protein>
    <submittedName>
        <fullName evidence="3">Regulator of G-protein signaling 7-binding protein-like protein</fullName>
    </submittedName>
</protein>
<name>V9L784_CALMI</name>
<comment type="similarity">
    <text evidence="1">Belongs to the RGS7BP/RGS9BP family.</text>
</comment>
<evidence type="ECO:0000256" key="2">
    <source>
        <dbReference type="ARBA" id="ARBA00022700"/>
    </source>
</evidence>
<keyword evidence="2" id="KW-0734">Signal transduction inhibitor</keyword>
<dbReference type="PANTHER" id="PTHR21029">
    <property type="entry name" value="R-SEVEN BINDING PROTEIN (R7BP) HOMOLOG"/>
    <property type="match status" value="1"/>
</dbReference>
<evidence type="ECO:0000256" key="1">
    <source>
        <dbReference type="ARBA" id="ARBA00007457"/>
    </source>
</evidence>
<dbReference type="EMBL" id="JW874687">
    <property type="protein sequence ID" value="AFP07204.1"/>
    <property type="molecule type" value="mRNA"/>
</dbReference>
<reference evidence="3" key="1">
    <citation type="journal article" date="2014" name="Nature">
        <title>Elephant shark genome provides unique insights into gnathostome evolution.</title>
        <authorList>
            <consortium name="International Elephant Shark Genome Sequencing Consortium"/>
            <person name="Venkatesh B."/>
            <person name="Lee A.P."/>
            <person name="Ravi V."/>
            <person name="Maurya A.K."/>
            <person name="Lian M.M."/>
            <person name="Swann J.B."/>
            <person name="Ohta Y."/>
            <person name="Flajnik M.F."/>
            <person name="Sutoh Y."/>
            <person name="Kasahara M."/>
            <person name="Hoon S."/>
            <person name="Gangu V."/>
            <person name="Roy S.W."/>
            <person name="Irimia M."/>
            <person name="Korzh V."/>
            <person name="Kondrychyn I."/>
            <person name="Lim Z.W."/>
            <person name="Tay B.H."/>
            <person name="Tohari S."/>
            <person name="Kong K.W."/>
            <person name="Ho S."/>
            <person name="Lorente-Galdos B."/>
            <person name="Quilez J."/>
            <person name="Marques-Bonet T."/>
            <person name="Raney B.J."/>
            <person name="Ingham P.W."/>
            <person name="Tay A."/>
            <person name="Hillier L.W."/>
            <person name="Minx P."/>
            <person name="Boehm T."/>
            <person name="Wilson R.K."/>
            <person name="Brenner S."/>
            <person name="Warren W.C."/>
        </authorList>
    </citation>
    <scope>NUCLEOTIDE SEQUENCE</scope>
    <source>
        <tissue evidence="3">Brain</tissue>
    </source>
</reference>
<dbReference type="InterPro" id="IPR026512">
    <property type="entry name" value="RGS7BP/RGS9BP"/>
</dbReference>
<feature type="non-terminal residue" evidence="3">
    <location>
        <position position="1"/>
    </location>
</feature>